<organism evidence="2 3">
    <name type="scientific">Bacillus mesophilus</name>
    <dbReference type="NCBI Taxonomy" id="1808955"/>
    <lineage>
        <taxon>Bacteria</taxon>
        <taxon>Bacillati</taxon>
        <taxon>Bacillota</taxon>
        <taxon>Bacilli</taxon>
        <taxon>Bacillales</taxon>
        <taxon>Bacillaceae</taxon>
        <taxon>Bacillus</taxon>
    </lineage>
</organism>
<dbReference type="SUPFAM" id="SSF51735">
    <property type="entry name" value="NAD(P)-binding Rossmann-fold domains"/>
    <property type="match status" value="1"/>
</dbReference>
<dbReference type="Gene3D" id="3.40.50.720">
    <property type="entry name" value="NAD(P)-binding Rossmann-like Domain"/>
    <property type="match status" value="1"/>
</dbReference>
<dbReference type="InterPro" id="IPR001509">
    <property type="entry name" value="Epimerase_deHydtase"/>
</dbReference>
<dbReference type="GO" id="GO:0044877">
    <property type="term" value="F:protein-containing complex binding"/>
    <property type="evidence" value="ECO:0007669"/>
    <property type="project" value="TreeGrafter"/>
</dbReference>
<feature type="domain" description="NAD-dependent epimerase/dehydratase" evidence="1">
    <location>
        <begin position="3"/>
        <end position="209"/>
    </location>
</feature>
<dbReference type="PANTHER" id="PTHR12126">
    <property type="entry name" value="NADH-UBIQUINONE OXIDOREDUCTASE 39 KDA SUBUNIT-RELATED"/>
    <property type="match status" value="1"/>
</dbReference>
<evidence type="ECO:0000313" key="2">
    <source>
        <dbReference type="EMBL" id="NEY73962.1"/>
    </source>
</evidence>
<name>A0A6M0QC72_9BACI</name>
<dbReference type="Pfam" id="PF01370">
    <property type="entry name" value="Epimerase"/>
    <property type="match status" value="1"/>
</dbReference>
<dbReference type="CDD" id="cd05265">
    <property type="entry name" value="SDR_a1"/>
    <property type="match status" value="1"/>
</dbReference>
<accession>A0A6M0QC72</accession>
<dbReference type="RefSeq" id="WP_163181827.1">
    <property type="nucleotide sequence ID" value="NZ_JAAIWM010000011.1"/>
</dbReference>
<dbReference type="Proteomes" id="UP000481043">
    <property type="component" value="Unassembled WGS sequence"/>
</dbReference>
<keyword evidence="3" id="KW-1185">Reference proteome</keyword>
<sequence length="338" mass="37815">MNILVLGGTKFLGRHLVEESLRRGHEVTIFTRGKTNADLFPEVEHLIGDRDGNLSSLIGRKWDAVIDTSGYVPRVVGQSTAILASATSVYTFISSISVYKDFSTPGLTEDAEVLKLEDETVEEVTGETYGALKALCEEEVKKTFPDRHLIIRPGLIVGPHDPTDRFTYWPSRVGNGGEVLAPDDPNTPVQIIDVRDLASFIVQQLENKAVGTYHVTGPDEKLTLGELLEQTKHELNAQTTFTWVPKSFLDQHDIKMWIDMPLYIPLGIGMDGFSAVNLDKSLGDGLSLRPIRETIVDTFKWSQTRDEQYTMQAGITKNKEQELLETWQKEKQMNIAPN</sequence>
<dbReference type="InterPro" id="IPR051207">
    <property type="entry name" value="ComplexI_NDUFA9_subunit"/>
</dbReference>
<reference evidence="2 3" key="1">
    <citation type="submission" date="2020-02" db="EMBL/GenBank/DDBJ databases">
        <title>Bacillus aquiflavi sp. nov., isolated from yellow water of strong flavor Chinese baijiu in Yibin region of China.</title>
        <authorList>
            <person name="Xie J."/>
        </authorList>
    </citation>
    <scope>NUCLEOTIDE SEQUENCE [LARGE SCALE GENOMIC DNA]</scope>
    <source>
        <strain evidence="2 3">SA4</strain>
    </source>
</reference>
<dbReference type="EMBL" id="JAAIWM010000011">
    <property type="protein sequence ID" value="NEY73962.1"/>
    <property type="molecule type" value="Genomic_DNA"/>
</dbReference>
<evidence type="ECO:0000259" key="1">
    <source>
        <dbReference type="Pfam" id="PF01370"/>
    </source>
</evidence>
<dbReference type="PANTHER" id="PTHR12126:SF11">
    <property type="entry name" value="NADH DEHYDROGENASE [UBIQUINONE] 1 ALPHA SUBCOMPLEX SUBUNIT 9, MITOCHONDRIAL"/>
    <property type="match status" value="1"/>
</dbReference>
<comment type="caution">
    <text evidence="2">The sequence shown here is derived from an EMBL/GenBank/DDBJ whole genome shotgun (WGS) entry which is preliminary data.</text>
</comment>
<proteinExistence type="predicted"/>
<dbReference type="InterPro" id="IPR036291">
    <property type="entry name" value="NAD(P)-bd_dom_sf"/>
</dbReference>
<dbReference type="AlphaFoldDB" id="A0A6M0QC72"/>
<evidence type="ECO:0000313" key="3">
    <source>
        <dbReference type="Proteomes" id="UP000481043"/>
    </source>
</evidence>
<gene>
    <name evidence="2" type="ORF">G4D63_19870</name>
</gene>
<protein>
    <submittedName>
        <fullName evidence="2">NAD-dependent epimerase/dehydratase family protein</fullName>
    </submittedName>
</protein>